<gene>
    <name evidence="7" type="ORF">FHW37_105492</name>
</gene>
<dbReference type="GO" id="GO:0016887">
    <property type="term" value="F:ATP hydrolysis activity"/>
    <property type="evidence" value="ECO:0007669"/>
    <property type="project" value="InterPro"/>
</dbReference>
<keyword evidence="4 7" id="KW-0067">ATP-binding</keyword>
<dbReference type="AlphaFoldDB" id="A0A561QPR6"/>
<comment type="similarity">
    <text evidence="1">Belongs to the ABC transporter superfamily.</text>
</comment>
<protein>
    <submittedName>
        <fullName evidence="7">Amino acid/amide ABC transporter ATP-binding protein 2 (HAAT family)</fullName>
    </submittedName>
</protein>
<dbReference type="PANTHER" id="PTHR43820">
    <property type="entry name" value="HIGH-AFFINITY BRANCHED-CHAIN AMINO ACID TRANSPORT ATP-BINDING PROTEIN LIVF"/>
    <property type="match status" value="1"/>
</dbReference>
<evidence type="ECO:0000259" key="6">
    <source>
        <dbReference type="PROSITE" id="PS50893"/>
    </source>
</evidence>
<evidence type="ECO:0000256" key="5">
    <source>
        <dbReference type="ARBA" id="ARBA00022970"/>
    </source>
</evidence>
<evidence type="ECO:0000313" key="7">
    <source>
        <dbReference type="EMBL" id="TWF52388.1"/>
    </source>
</evidence>
<evidence type="ECO:0000256" key="3">
    <source>
        <dbReference type="ARBA" id="ARBA00022741"/>
    </source>
</evidence>
<comment type="caution">
    <text evidence="7">The sequence shown here is derived from an EMBL/GenBank/DDBJ whole genome shotgun (WGS) entry which is preliminary data.</text>
</comment>
<keyword evidence="2" id="KW-0813">Transport</keyword>
<evidence type="ECO:0000313" key="8">
    <source>
        <dbReference type="Proteomes" id="UP000320653"/>
    </source>
</evidence>
<dbReference type="Proteomes" id="UP000320653">
    <property type="component" value="Unassembled WGS sequence"/>
</dbReference>
<keyword evidence="8" id="KW-1185">Reference proteome</keyword>
<feature type="domain" description="ABC transporter" evidence="6">
    <location>
        <begin position="2"/>
        <end position="231"/>
    </location>
</feature>
<accession>A0A561QPR6</accession>
<dbReference type="EMBL" id="VIWP01000005">
    <property type="protein sequence ID" value="TWF52388.1"/>
    <property type="molecule type" value="Genomic_DNA"/>
</dbReference>
<dbReference type="PROSITE" id="PS50893">
    <property type="entry name" value="ABC_TRANSPORTER_2"/>
    <property type="match status" value="1"/>
</dbReference>
<proteinExistence type="inferred from homology"/>
<dbReference type="InterPro" id="IPR052156">
    <property type="entry name" value="BCAA_Transport_ATP-bd_LivF"/>
</dbReference>
<dbReference type="GO" id="GO:0005524">
    <property type="term" value="F:ATP binding"/>
    <property type="evidence" value="ECO:0007669"/>
    <property type="project" value="UniProtKB-KW"/>
</dbReference>
<dbReference type="Pfam" id="PF00005">
    <property type="entry name" value="ABC_tran"/>
    <property type="match status" value="1"/>
</dbReference>
<dbReference type="GO" id="GO:0015807">
    <property type="term" value="P:L-amino acid transport"/>
    <property type="evidence" value="ECO:0007669"/>
    <property type="project" value="TreeGrafter"/>
</dbReference>
<dbReference type="SUPFAM" id="SSF52540">
    <property type="entry name" value="P-loop containing nucleoside triphosphate hydrolases"/>
    <property type="match status" value="1"/>
</dbReference>
<keyword evidence="5" id="KW-0029">Amino-acid transport</keyword>
<sequence>MLEISDLDVYHGSSQTLKGMSLTLGKGEVLCLLGRNGAGKTTTLRAIMGLARAQRGSVRLDGAEISTLPAHEVPRRGIGYVPQGRRLFSELTVRENLEIGLMTRRSPRRVLDEALALFPRLQERLGQVSGTLSGGEQQMLATARALCIDPSVILLDEPTEGLMPSMIATIRDVIVTLRDHGKAIVLVEQRVEAVLSVADRVCFVENGRAQATMPVQDLRDDPSLLSRYVGVG</sequence>
<dbReference type="PANTHER" id="PTHR43820:SF4">
    <property type="entry name" value="HIGH-AFFINITY BRANCHED-CHAIN AMINO ACID TRANSPORT ATP-BINDING PROTEIN LIVF"/>
    <property type="match status" value="1"/>
</dbReference>
<reference evidence="7 8" key="1">
    <citation type="submission" date="2019-06" db="EMBL/GenBank/DDBJ databases">
        <title>Sorghum-associated microbial communities from plants grown in Nebraska, USA.</title>
        <authorList>
            <person name="Schachtman D."/>
        </authorList>
    </citation>
    <scope>NUCLEOTIDE SEQUENCE [LARGE SCALE GENOMIC DNA]</scope>
    <source>
        <strain evidence="7 8">1225</strain>
    </source>
</reference>
<dbReference type="InterPro" id="IPR027417">
    <property type="entry name" value="P-loop_NTPase"/>
</dbReference>
<dbReference type="SMART" id="SM00382">
    <property type="entry name" value="AAA"/>
    <property type="match status" value="1"/>
</dbReference>
<keyword evidence="3" id="KW-0547">Nucleotide-binding</keyword>
<dbReference type="InterPro" id="IPR003593">
    <property type="entry name" value="AAA+_ATPase"/>
</dbReference>
<evidence type="ECO:0000256" key="2">
    <source>
        <dbReference type="ARBA" id="ARBA00022448"/>
    </source>
</evidence>
<evidence type="ECO:0000256" key="1">
    <source>
        <dbReference type="ARBA" id="ARBA00005417"/>
    </source>
</evidence>
<name>A0A561QPR6_9HYPH</name>
<dbReference type="GO" id="GO:0015658">
    <property type="term" value="F:branched-chain amino acid transmembrane transporter activity"/>
    <property type="evidence" value="ECO:0007669"/>
    <property type="project" value="TreeGrafter"/>
</dbReference>
<dbReference type="InterPro" id="IPR003439">
    <property type="entry name" value="ABC_transporter-like_ATP-bd"/>
</dbReference>
<dbReference type="CDD" id="cd03224">
    <property type="entry name" value="ABC_TM1139_LivF_branched"/>
    <property type="match status" value="1"/>
</dbReference>
<dbReference type="RefSeq" id="WP_186458343.1">
    <property type="nucleotide sequence ID" value="NZ_VIWP01000005.1"/>
</dbReference>
<evidence type="ECO:0000256" key="4">
    <source>
        <dbReference type="ARBA" id="ARBA00022840"/>
    </source>
</evidence>
<organism evidence="7 8">
    <name type="scientific">Neorhizobium alkalisoli</name>
    <dbReference type="NCBI Taxonomy" id="528178"/>
    <lineage>
        <taxon>Bacteria</taxon>
        <taxon>Pseudomonadati</taxon>
        <taxon>Pseudomonadota</taxon>
        <taxon>Alphaproteobacteria</taxon>
        <taxon>Hyphomicrobiales</taxon>
        <taxon>Rhizobiaceae</taxon>
        <taxon>Rhizobium/Agrobacterium group</taxon>
        <taxon>Neorhizobium</taxon>
    </lineage>
</organism>
<dbReference type="Gene3D" id="3.40.50.300">
    <property type="entry name" value="P-loop containing nucleotide triphosphate hydrolases"/>
    <property type="match status" value="1"/>
</dbReference>